<reference evidence="2" key="1">
    <citation type="submission" date="2017-04" db="EMBL/GenBank/DDBJ databases">
        <authorList>
            <person name="Varghese N."/>
            <person name="Submissions S."/>
        </authorList>
    </citation>
    <scope>NUCLEOTIDE SEQUENCE [LARGE SCALE GENOMIC DNA]</scope>
    <source>
        <strain evidence="2">DSM 22618</strain>
    </source>
</reference>
<proteinExistence type="predicted"/>
<evidence type="ECO:0000313" key="2">
    <source>
        <dbReference type="Proteomes" id="UP000192920"/>
    </source>
</evidence>
<organism evidence="1 2">
    <name type="scientific">Pseudogulbenkiania subflava DSM 22618</name>
    <dbReference type="NCBI Taxonomy" id="1123014"/>
    <lineage>
        <taxon>Bacteria</taxon>
        <taxon>Pseudomonadati</taxon>
        <taxon>Pseudomonadota</taxon>
        <taxon>Betaproteobacteria</taxon>
        <taxon>Neisseriales</taxon>
        <taxon>Chromobacteriaceae</taxon>
        <taxon>Pseudogulbenkiania</taxon>
    </lineage>
</organism>
<sequence>MPHLPQTASRLLPLCLCGLLLACSSPPGKKPVSGDGFSVEQLGQSDGNRVANLTMRDNLDSLSLLLDKLYKRNPSSWRAGGAGSRDEAHRQIMEAIRLNQPLPALGKVRAVAALTTAFDPHFKGDRAGTLIYGLGSMLLDCYDGKTEHYLLDGLDAGKLANASYNVEVAAWLLSNRKGDDGKAMLRANELSDSEQNLSFEREFGKIVGRLNLLAAFSDEKYRRAAINYSQALLGAPLLQFLPLDAAAATAATRP</sequence>
<dbReference type="STRING" id="1123014.SAMN02745746_01385"/>
<gene>
    <name evidence="1" type="ORF">SAMN02745746_01385</name>
</gene>
<dbReference type="RefSeq" id="WP_085275693.1">
    <property type="nucleotide sequence ID" value="NZ_FXAG01000005.1"/>
</dbReference>
<accession>A0A1Y6BH05</accession>
<dbReference type="EMBL" id="FXAG01000005">
    <property type="protein sequence ID" value="SMF11221.1"/>
    <property type="molecule type" value="Genomic_DNA"/>
</dbReference>
<name>A0A1Y6BH05_9NEIS</name>
<evidence type="ECO:0000313" key="1">
    <source>
        <dbReference type="EMBL" id="SMF11221.1"/>
    </source>
</evidence>
<dbReference type="AlphaFoldDB" id="A0A1Y6BH05"/>
<protein>
    <submittedName>
        <fullName evidence="1">Uncharacterized protein</fullName>
    </submittedName>
</protein>
<dbReference type="Proteomes" id="UP000192920">
    <property type="component" value="Unassembled WGS sequence"/>
</dbReference>
<keyword evidence="2" id="KW-1185">Reference proteome</keyword>